<feature type="chain" id="PRO_5012572131" evidence="4">
    <location>
        <begin position="24"/>
        <end position="329"/>
    </location>
</feature>
<dbReference type="AlphaFoldDB" id="A0A1T4VQ22"/>
<dbReference type="InterPro" id="IPR018389">
    <property type="entry name" value="DctP_fam"/>
</dbReference>
<dbReference type="NCBIfam" id="TIGR00787">
    <property type="entry name" value="dctP"/>
    <property type="match status" value="1"/>
</dbReference>
<evidence type="ECO:0000313" key="5">
    <source>
        <dbReference type="EMBL" id="SKA67082.1"/>
    </source>
</evidence>
<dbReference type="Proteomes" id="UP000189733">
    <property type="component" value="Unassembled WGS sequence"/>
</dbReference>
<dbReference type="EMBL" id="FUYA01000002">
    <property type="protein sequence ID" value="SKA67082.1"/>
    <property type="molecule type" value="Genomic_DNA"/>
</dbReference>
<evidence type="ECO:0000256" key="2">
    <source>
        <dbReference type="ARBA" id="ARBA00022448"/>
    </source>
</evidence>
<protein>
    <submittedName>
        <fullName evidence="5">Tripartite ATP-independent transporter solute receptor, DctP family</fullName>
    </submittedName>
</protein>
<dbReference type="Pfam" id="PF03480">
    <property type="entry name" value="DctP"/>
    <property type="match status" value="1"/>
</dbReference>
<evidence type="ECO:0000313" key="6">
    <source>
        <dbReference type="Proteomes" id="UP000189733"/>
    </source>
</evidence>
<reference evidence="5 6" key="1">
    <citation type="submission" date="2017-02" db="EMBL/GenBank/DDBJ databases">
        <authorList>
            <person name="Peterson S.W."/>
        </authorList>
    </citation>
    <scope>NUCLEOTIDE SEQUENCE [LARGE SCALE GENOMIC DNA]</scope>
    <source>
        <strain evidence="5 6">DSM 18034</strain>
    </source>
</reference>
<gene>
    <name evidence="5" type="ORF">SAMN02745702_00757</name>
</gene>
<dbReference type="STRING" id="1121442.SAMN02745702_00757"/>
<dbReference type="OrthoDB" id="8690069at2"/>
<name>A0A1T4VQ22_9BACT</name>
<keyword evidence="3 4" id="KW-0732">Signal</keyword>
<keyword evidence="2" id="KW-0813">Transport</keyword>
<dbReference type="InterPro" id="IPR038404">
    <property type="entry name" value="TRAP_DctP_sf"/>
</dbReference>
<evidence type="ECO:0000256" key="3">
    <source>
        <dbReference type="ARBA" id="ARBA00022729"/>
    </source>
</evidence>
<dbReference type="InterPro" id="IPR004682">
    <property type="entry name" value="TRAP_DctP"/>
</dbReference>
<keyword evidence="5" id="KW-0675">Receptor</keyword>
<keyword evidence="6" id="KW-1185">Reference proteome</keyword>
<dbReference type="Gene3D" id="3.40.190.170">
    <property type="entry name" value="Bacterial extracellular solute-binding protein, family 7"/>
    <property type="match status" value="1"/>
</dbReference>
<dbReference type="PANTHER" id="PTHR33376">
    <property type="match status" value="1"/>
</dbReference>
<dbReference type="GO" id="GO:0055085">
    <property type="term" value="P:transmembrane transport"/>
    <property type="evidence" value="ECO:0007669"/>
    <property type="project" value="InterPro"/>
</dbReference>
<dbReference type="NCBIfam" id="NF037995">
    <property type="entry name" value="TRAP_S1"/>
    <property type="match status" value="1"/>
</dbReference>
<dbReference type="PIRSF" id="PIRSF006470">
    <property type="entry name" value="DctB"/>
    <property type="match status" value="1"/>
</dbReference>
<organism evidence="5 6">
    <name type="scientific">Desulfobaculum bizertense DSM 18034</name>
    <dbReference type="NCBI Taxonomy" id="1121442"/>
    <lineage>
        <taxon>Bacteria</taxon>
        <taxon>Pseudomonadati</taxon>
        <taxon>Thermodesulfobacteriota</taxon>
        <taxon>Desulfovibrionia</taxon>
        <taxon>Desulfovibrionales</taxon>
        <taxon>Desulfovibrionaceae</taxon>
        <taxon>Desulfobaculum</taxon>
    </lineage>
</organism>
<dbReference type="GO" id="GO:0030288">
    <property type="term" value="C:outer membrane-bounded periplasmic space"/>
    <property type="evidence" value="ECO:0007669"/>
    <property type="project" value="InterPro"/>
</dbReference>
<evidence type="ECO:0000256" key="4">
    <source>
        <dbReference type="SAM" id="SignalP"/>
    </source>
</evidence>
<sequence length="329" mass="36551">MKSKFMSILLAIGLVFSAVTASASDTLVIKVGHGVPETATLHKGFLKFKEIVETRSNGSMRVEIYPNQQLGGDRELTEGLQMNNVDITAVTANNLAPFTPKFFVWDLFFLFQDHEQAYEVLDGEAGKKLLSYLEPIGIKGLGYMENGFRCLTNSKRDVRSISDLGGIKMRVAENPVQICAWKALGANPTPMAWGELFTALQQHTLDGQETSVELIYSQRFYEVQKCLTLTRHIYSPFVFMASLDFYNDLTDEQRSIIDAAVAEAIPYQRTLARNMEAEAIEKIRAAGVTVVDVPADMRLKMRGMLADSAGMVKKRAGEAYDVLMSAVTH</sequence>
<feature type="signal peptide" evidence="4">
    <location>
        <begin position="1"/>
        <end position="23"/>
    </location>
</feature>
<comment type="similarity">
    <text evidence="1">Belongs to the bacterial solute-binding protein 7 family.</text>
</comment>
<dbReference type="PANTHER" id="PTHR33376:SF7">
    <property type="entry name" value="C4-DICARBOXYLATE-BINDING PROTEIN DCTB"/>
    <property type="match status" value="1"/>
</dbReference>
<dbReference type="RefSeq" id="WP_078684068.1">
    <property type="nucleotide sequence ID" value="NZ_FUYA01000002.1"/>
</dbReference>
<accession>A0A1T4VQ22</accession>
<proteinExistence type="inferred from homology"/>
<evidence type="ECO:0000256" key="1">
    <source>
        <dbReference type="ARBA" id="ARBA00009023"/>
    </source>
</evidence>